<feature type="region of interest" description="Disordered" evidence="1">
    <location>
        <begin position="434"/>
        <end position="457"/>
    </location>
</feature>
<dbReference type="AlphaFoldDB" id="A0A060T8G7"/>
<protein>
    <submittedName>
        <fullName evidence="5">ARAD1C29194p</fullName>
    </submittedName>
</protein>
<feature type="region of interest" description="Disordered" evidence="1">
    <location>
        <begin position="593"/>
        <end position="643"/>
    </location>
</feature>
<reference evidence="5" key="2">
    <citation type="submission" date="2014-06" db="EMBL/GenBank/DDBJ databases">
        <title>The complete genome of Blastobotrys (Arxula) adeninivorans LS3 - a yeast of biotechnological interest.</title>
        <authorList>
            <person name="Kunze G."/>
            <person name="Gaillardin C."/>
            <person name="Czernicka M."/>
            <person name="Durrens P."/>
            <person name="Martin T."/>
            <person name="Boer E."/>
            <person name="Gabaldon T."/>
            <person name="Cruz J."/>
            <person name="Talla E."/>
            <person name="Marck C."/>
            <person name="Goffeau A."/>
            <person name="Barbe V."/>
            <person name="Baret P."/>
            <person name="Baronian K."/>
            <person name="Beier S."/>
            <person name="Bleykasten C."/>
            <person name="Bode R."/>
            <person name="Casaregola S."/>
            <person name="Despons L."/>
            <person name="Fairhead C."/>
            <person name="Giersberg M."/>
            <person name="Gierski P."/>
            <person name="Hahnel U."/>
            <person name="Hartmann A."/>
            <person name="Jankowska D."/>
            <person name="Jubin C."/>
            <person name="Jung P."/>
            <person name="Lafontaine I."/>
            <person name="Leh-Louis V."/>
            <person name="Lemaire M."/>
            <person name="Marcet-Houben M."/>
            <person name="Mascher M."/>
            <person name="Morel G."/>
            <person name="Richard G.-F."/>
            <person name="Riechen J."/>
            <person name="Sacerdot C."/>
            <person name="Sarkar A."/>
            <person name="Savel G."/>
            <person name="Schacherer J."/>
            <person name="Sherman D."/>
            <person name="Straub M.-L."/>
            <person name="Stein N."/>
            <person name="Thierry A."/>
            <person name="Trautwein-Schult A."/>
            <person name="Westhof E."/>
            <person name="Worch S."/>
            <person name="Dujon B."/>
            <person name="Souciet J.-L."/>
            <person name="Wincker P."/>
            <person name="Scholz U."/>
            <person name="Neuveglise N."/>
        </authorList>
    </citation>
    <scope>NUCLEOTIDE SEQUENCE</scope>
    <source>
        <strain evidence="5">LS3</strain>
    </source>
</reference>
<feature type="compositionally biased region" description="Low complexity" evidence="1">
    <location>
        <begin position="434"/>
        <end position="452"/>
    </location>
</feature>
<feature type="region of interest" description="Disordered" evidence="1">
    <location>
        <begin position="495"/>
        <end position="543"/>
    </location>
</feature>
<feature type="compositionally biased region" description="Polar residues" evidence="1">
    <location>
        <begin position="722"/>
        <end position="749"/>
    </location>
</feature>
<feature type="compositionally biased region" description="Polar residues" evidence="1">
    <location>
        <begin position="836"/>
        <end position="851"/>
    </location>
</feature>
<dbReference type="InterPro" id="IPR006644">
    <property type="entry name" value="Cadg"/>
</dbReference>
<feature type="compositionally biased region" description="Low complexity" evidence="1">
    <location>
        <begin position="595"/>
        <end position="611"/>
    </location>
</feature>
<keyword evidence="2" id="KW-0472">Membrane</keyword>
<dbReference type="GO" id="GO:0016020">
    <property type="term" value="C:membrane"/>
    <property type="evidence" value="ECO:0007669"/>
    <property type="project" value="InterPro"/>
</dbReference>
<dbReference type="SUPFAM" id="SSF49313">
    <property type="entry name" value="Cadherin-like"/>
    <property type="match status" value="4"/>
</dbReference>
<dbReference type="InterPro" id="IPR015919">
    <property type="entry name" value="Cadherin-like_sf"/>
</dbReference>
<evidence type="ECO:0000313" key="5">
    <source>
        <dbReference type="EMBL" id="CDP35167.1"/>
    </source>
</evidence>
<dbReference type="Gene3D" id="2.60.40.10">
    <property type="entry name" value="Immunoglobulins"/>
    <property type="match status" value="4"/>
</dbReference>
<evidence type="ECO:0000256" key="3">
    <source>
        <dbReference type="SAM" id="SignalP"/>
    </source>
</evidence>
<feature type="compositionally biased region" description="Basic and acidic residues" evidence="1">
    <location>
        <begin position="901"/>
        <end position="925"/>
    </location>
</feature>
<evidence type="ECO:0000256" key="1">
    <source>
        <dbReference type="SAM" id="MobiDB-lite"/>
    </source>
</evidence>
<keyword evidence="2" id="KW-1133">Transmembrane helix</keyword>
<feature type="domain" description="Dystroglycan-type cadherin-like" evidence="4">
    <location>
        <begin position="135"/>
        <end position="241"/>
    </location>
</feature>
<keyword evidence="3" id="KW-0732">Signal</keyword>
<sequence length="931" mass="99531">MGLSSLILWCTLIPAVLAGPSVSYGFNDQLPPIARYDQPYSYKLASDTFTSGDPNMKIAAEGLPDWLEFDDSSRTLSGTPQATNNNRDDQTFAFNLTATDSAGSATCQCWLVVSNNPSPDLKNSSVVVDTLMQSGSIAGTNGLFLTPGQGFIINFGPDLFHTADGATRDKLQYSGLMSDHTPLPNWLQFDPYTVTFTGQAPAIQSQIAPAQSYNLSVIVSDYSGYSANQIAFNVLIGEHTFVTKVTSDSINATHGRQIRYQVPIDKVSLDNEPLQMANVSSITLNDTTWLSVSNSTGVLTGTPPRRVNGTQNVQVTITNKYQDQVDYTLHVNVGGSNQSVFTTPSIGMVNATIGKYFSYSLNEELLSSDVSVNASVDPTQNWLNYHQDNVTFNGWVPDSFKESTVTLTAEDTDGELEKASFTLMGVKAAVASPTHSATSTPSATASSAAKSGSSGGGTSNKTIAIVCGVVIPVLVLMALGILLCCWRTRRKAEEQRREESKSRISPPQMLESGVGGVVGGDKEKNAGLGIGESPNTIDTQWEPPQKISALNFMKMDSSVEEFYSGEETHVDTDTAAGNSPMFSAYSHSPALTAHSPALSSQSPAMSSGPSPVAGNNSPQVPPPNAPMAVTSSTPTRSTSTGAAGAAATAAAAAAVAQSDSTESGGDYDNDDTIRVVHPRNSWRMSQIEGESEGRWQEHRSLGSLATISTDELLTMRLVDRNSAASSDPNSRPDSATTAGGLSVTRSRILSTPAARDSAYQSTLPRDESSGIIQQLGSHSSSLMPRRDESATSFKSAEYGDTDDRPPTRSTIGHPSDHELYRTATSGDEEYDDFSDSDNSLPPNNHQPTPSDATEMLNRWSFIPHSVEDRHRKVDSYASTVRGAHPQSMGDGETPVRVGETPQRRVSESRREGTSQDRDRLNHGESAEVAFL</sequence>
<feature type="compositionally biased region" description="Polar residues" evidence="1">
    <location>
        <begin position="770"/>
        <end position="782"/>
    </location>
</feature>
<name>A0A060T8G7_BLAAD</name>
<dbReference type="Pfam" id="PF05345">
    <property type="entry name" value="He_PIG"/>
    <property type="match status" value="3"/>
</dbReference>
<feature type="signal peptide" evidence="3">
    <location>
        <begin position="1"/>
        <end position="18"/>
    </location>
</feature>
<feature type="region of interest" description="Disordered" evidence="1">
    <location>
        <begin position="721"/>
        <end position="852"/>
    </location>
</feature>
<feature type="compositionally biased region" description="Acidic residues" evidence="1">
    <location>
        <begin position="826"/>
        <end position="835"/>
    </location>
</feature>
<proteinExistence type="predicted"/>
<evidence type="ECO:0000259" key="4">
    <source>
        <dbReference type="SMART" id="SM00736"/>
    </source>
</evidence>
<dbReference type="InterPro" id="IPR013783">
    <property type="entry name" value="Ig-like_fold"/>
</dbReference>
<keyword evidence="2" id="KW-0812">Transmembrane</keyword>
<feature type="domain" description="Dystroglycan-type cadherin-like" evidence="4">
    <location>
        <begin position="21"/>
        <end position="120"/>
    </location>
</feature>
<accession>A0A060T8G7</accession>
<feature type="transmembrane region" description="Helical" evidence="2">
    <location>
        <begin position="463"/>
        <end position="486"/>
    </location>
</feature>
<feature type="region of interest" description="Disordered" evidence="1">
    <location>
        <begin position="878"/>
        <end position="931"/>
    </location>
</feature>
<dbReference type="GO" id="GO:0005509">
    <property type="term" value="F:calcium ion binding"/>
    <property type="evidence" value="ECO:0007669"/>
    <property type="project" value="InterPro"/>
</dbReference>
<dbReference type="EMBL" id="HG937693">
    <property type="protein sequence ID" value="CDP35167.1"/>
    <property type="molecule type" value="Genomic_DNA"/>
</dbReference>
<organism evidence="5">
    <name type="scientific">Blastobotrys adeninivorans</name>
    <name type="common">Yeast</name>
    <name type="synonym">Arxula adeninivorans</name>
    <dbReference type="NCBI Taxonomy" id="409370"/>
    <lineage>
        <taxon>Eukaryota</taxon>
        <taxon>Fungi</taxon>
        <taxon>Dikarya</taxon>
        <taxon>Ascomycota</taxon>
        <taxon>Saccharomycotina</taxon>
        <taxon>Dipodascomycetes</taxon>
        <taxon>Dipodascales</taxon>
        <taxon>Trichomonascaceae</taxon>
        <taxon>Blastobotrys</taxon>
    </lineage>
</organism>
<gene>
    <name evidence="5" type="ORF">GNLVRS02_ARAD1C29194g</name>
</gene>
<dbReference type="SMART" id="SM00736">
    <property type="entry name" value="CADG"/>
    <property type="match status" value="2"/>
</dbReference>
<dbReference type="PhylomeDB" id="A0A060T8G7"/>
<feature type="chain" id="PRO_5001588027" evidence="3">
    <location>
        <begin position="19"/>
        <end position="931"/>
    </location>
</feature>
<feature type="compositionally biased region" description="Low complexity" evidence="1">
    <location>
        <begin position="628"/>
        <end position="643"/>
    </location>
</feature>
<reference evidence="5" key="1">
    <citation type="submission" date="2014-02" db="EMBL/GenBank/DDBJ databases">
        <authorList>
            <person name="Genoscope - CEA"/>
        </authorList>
    </citation>
    <scope>NUCLEOTIDE SEQUENCE</scope>
    <source>
        <strain evidence="5">LS3</strain>
    </source>
</reference>
<evidence type="ECO:0000256" key="2">
    <source>
        <dbReference type="SAM" id="Phobius"/>
    </source>
</evidence>